<dbReference type="Proteomes" id="UP000253741">
    <property type="component" value="Unassembled WGS sequence"/>
</dbReference>
<dbReference type="OrthoDB" id="4333739at2"/>
<name>A0A370AZM9_9ACTN</name>
<keyword evidence="3" id="KW-1185">Reference proteome</keyword>
<gene>
    <name evidence="2" type="ORF">DVH02_27005</name>
</gene>
<reference evidence="2 3" key="1">
    <citation type="submission" date="2018-07" db="EMBL/GenBank/DDBJ databases">
        <title>Streptomyces species from bats.</title>
        <authorList>
            <person name="Dunlap C."/>
        </authorList>
    </citation>
    <scope>NUCLEOTIDE SEQUENCE [LARGE SCALE GENOMIC DNA]</scope>
    <source>
        <strain evidence="2 3">AC230</strain>
    </source>
</reference>
<feature type="region of interest" description="Disordered" evidence="1">
    <location>
        <begin position="26"/>
        <end position="100"/>
    </location>
</feature>
<evidence type="ECO:0000313" key="3">
    <source>
        <dbReference type="Proteomes" id="UP000253741"/>
    </source>
</evidence>
<dbReference type="EMBL" id="QQNA01000248">
    <property type="protein sequence ID" value="RDG35117.1"/>
    <property type="molecule type" value="Genomic_DNA"/>
</dbReference>
<feature type="compositionally biased region" description="Low complexity" evidence="1">
    <location>
        <begin position="26"/>
        <end position="36"/>
    </location>
</feature>
<organism evidence="2 3">
    <name type="scientific">Streptomyces corynorhini</name>
    <dbReference type="NCBI Taxonomy" id="2282652"/>
    <lineage>
        <taxon>Bacteria</taxon>
        <taxon>Bacillati</taxon>
        <taxon>Actinomycetota</taxon>
        <taxon>Actinomycetes</taxon>
        <taxon>Kitasatosporales</taxon>
        <taxon>Streptomycetaceae</taxon>
        <taxon>Streptomyces</taxon>
    </lineage>
</organism>
<proteinExistence type="predicted"/>
<evidence type="ECO:0000256" key="1">
    <source>
        <dbReference type="SAM" id="MobiDB-lite"/>
    </source>
</evidence>
<protein>
    <submittedName>
        <fullName evidence="2">Uncharacterized protein</fullName>
    </submittedName>
</protein>
<feature type="compositionally biased region" description="Basic and acidic residues" evidence="1">
    <location>
        <begin position="74"/>
        <end position="84"/>
    </location>
</feature>
<comment type="caution">
    <text evidence="2">The sequence shown here is derived from an EMBL/GenBank/DDBJ whole genome shotgun (WGS) entry which is preliminary data.</text>
</comment>
<feature type="compositionally biased region" description="Low complexity" evidence="1">
    <location>
        <begin position="85"/>
        <end position="98"/>
    </location>
</feature>
<feature type="compositionally biased region" description="Gly residues" evidence="1">
    <location>
        <begin position="37"/>
        <end position="52"/>
    </location>
</feature>
<evidence type="ECO:0000313" key="2">
    <source>
        <dbReference type="EMBL" id="RDG35117.1"/>
    </source>
</evidence>
<accession>A0A370AZM9</accession>
<dbReference type="AlphaFoldDB" id="A0A370AZM9"/>
<sequence>MTRQTFRRLKITAVLVTVVLALTGFSSSGKSRSRGSSHGGSGSSSGSGGGSGCSSPERGNGSSSSSSSGSGTGTRHDTHDDRDSSAGGSTSGGATSEADGARARVVTCVSGARGKRKAVTYATVRVAAERASTEATYDIDVTFTDAAGSYVDFGDAEVTLDGGETRTVRVPMDRPREVARVRRCEVAATVAG</sequence>